<evidence type="ECO:0000259" key="2">
    <source>
        <dbReference type="SMART" id="SM01054"/>
    </source>
</evidence>
<dbReference type="AlphaFoldDB" id="A0A565CV14"/>
<feature type="domain" description="Calmodulin-binding" evidence="2">
    <location>
        <begin position="167"/>
        <end position="279"/>
    </location>
</feature>
<dbReference type="GO" id="GO:0005516">
    <property type="term" value="F:calmodulin binding"/>
    <property type="evidence" value="ECO:0007669"/>
    <property type="project" value="InterPro"/>
</dbReference>
<dbReference type="PANTHER" id="PTHR33349">
    <property type="entry name" value="EMB|CAB62594.1"/>
    <property type="match status" value="1"/>
</dbReference>
<feature type="compositionally biased region" description="Basic and acidic residues" evidence="1">
    <location>
        <begin position="137"/>
        <end position="155"/>
    </location>
</feature>
<dbReference type="Proteomes" id="UP000489600">
    <property type="component" value="Unassembled WGS sequence"/>
</dbReference>
<reference evidence="3" key="1">
    <citation type="submission" date="2019-07" db="EMBL/GenBank/DDBJ databases">
        <authorList>
            <person name="Dittberner H."/>
        </authorList>
    </citation>
    <scope>NUCLEOTIDE SEQUENCE [LARGE SCALE GENOMIC DNA]</scope>
</reference>
<dbReference type="Pfam" id="PF07839">
    <property type="entry name" value="CaM_binding"/>
    <property type="match status" value="1"/>
</dbReference>
<comment type="caution">
    <text evidence="3">The sequence shown here is derived from an EMBL/GenBank/DDBJ whole genome shotgun (WGS) entry which is preliminary data.</text>
</comment>
<gene>
    <name evidence="3" type="ORF">ANE_LOCUS28034</name>
</gene>
<feature type="region of interest" description="Disordered" evidence="1">
    <location>
        <begin position="281"/>
        <end position="305"/>
    </location>
</feature>
<sequence>MARSVNGSSVKSNDKARKKKETGNTLSGSAAVKKVSPGLRNEKSSAAIEIRADGGSSKVCAPKNKEKAKIQTISGEDVKEKTVCVVESSVQGVRSEKQPLSEKKSGHKSLTTTPKRGSANQSPTRQIPGSISTGLNMKKESGSAELEANPKPEKKIRPKRTGVKVTQAKQLSFKRGKVLEPKPEDSSSPTWIKFKKRVVQEQKTETEGKKKNLKVLETKSDACESSKREKVVLRHRKVEGKKKMITLFNNVIEEAMNKLTKVRKSKVKALVGAFETVISLQETTKTSQKPQSKATTSASKVSPEQ</sequence>
<dbReference type="OrthoDB" id="766386at2759"/>
<dbReference type="SMART" id="SM01054">
    <property type="entry name" value="CaM_binding"/>
    <property type="match status" value="1"/>
</dbReference>
<accession>A0A565CV14</accession>
<keyword evidence="4" id="KW-1185">Reference proteome</keyword>
<dbReference type="InterPro" id="IPR012417">
    <property type="entry name" value="CaM-bd_dom_pln"/>
</dbReference>
<feature type="compositionally biased region" description="Polar residues" evidence="1">
    <location>
        <begin position="1"/>
        <end position="11"/>
    </location>
</feature>
<organism evidence="3 4">
    <name type="scientific">Arabis nemorensis</name>
    <dbReference type="NCBI Taxonomy" id="586526"/>
    <lineage>
        <taxon>Eukaryota</taxon>
        <taxon>Viridiplantae</taxon>
        <taxon>Streptophyta</taxon>
        <taxon>Embryophyta</taxon>
        <taxon>Tracheophyta</taxon>
        <taxon>Spermatophyta</taxon>
        <taxon>Magnoliopsida</taxon>
        <taxon>eudicotyledons</taxon>
        <taxon>Gunneridae</taxon>
        <taxon>Pentapetalae</taxon>
        <taxon>rosids</taxon>
        <taxon>malvids</taxon>
        <taxon>Brassicales</taxon>
        <taxon>Brassicaceae</taxon>
        <taxon>Arabideae</taxon>
        <taxon>Arabis</taxon>
    </lineage>
</organism>
<feature type="compositionally biased region" description="Basic and acidic residues" evidence="1">
    <location>
        <begin position="94"/>
        <end position="104"/>
    </location>
</feature>
<evidence type="ECO:0000313" key="3">
    <source>
        <dbReference type="EMBL" id="VVB17590.1"/>
    </source>
</evidence>
<feature type="region of interest" description="Disordered" evidence="1">
    <location>
        <begin position="88"/>
        <end position="189"/>
    </location>
</feature>
<feature type="compositionally biased region" description="Polar residues" evidence="1">
    <location>
        <begin position="108"/>
        <end position="135"/>
    </location>
</feature>
<protein>
    <recommendedName>
        <fullName evidence="2">Calmodulin-binding domain-containing protein</fullName>
    </recommendedName>
</protein>
<evidence type="ECO:0000313" key="4">
    <source>
        <dbReference type="Proteomes" id="UP000489600"/>
    </source>
</evidence>
<proteinExistence type="predicted"/>
<evidence type="ECO:0000256" key="1">
    <source>
        <dbReference type="SAM" id="MobiDB-lite"/>
    </source>
</evidence>
<name>A0A565CV14_9BRAS</name>
<feature type="region of interest" description="Disordered" evidence="1">
    <location>
        <begin position="1"/>
        <end position="74"/>
    </location>
</feature>
<dbReference type="EMBL" id="CABITT030000008">
    <property type="protein sequence ID" value="VVB17590.1"/>
    <property type="molecule type" value="Genomic_DNA"/>
</dbReference>
<dbReference type="PANTHER" id="PTHR33349:SF41">
    <property type="entry name" value="EMB|CAB62594.1"/>
    <property type="match status" value="1"/>
</dbReference>